<dbReference type="Proteomes" id="UP000095767">
    <property type="component" value="Unassembled WGS sequence"/>
</dbReference>
<feature type="region of interest" description="Disordered" evidence="3">
    <location>
        <begin position="839"/>
        <end position="872"/>
    </location>
</feature>
<evidence type="ECO:0000256" key="1">
    <source>
        <dbReference type="ARBA" id="ARBA00023054"/>
    </source>
</evidence>
<feature type="compositionally biased region" description="Polar residues" evidence="3">
    <location>
        <begin position="644"/>
        <end position="653"/>
    </location>
</feature>
<reference evidence="5 6" key="1">
    <citation type="submission" date="2016-09" db="EMBL/GenBank/DDBJ databases">
        <title>The draft genome of Dichanthelium oligosanthes: A C3 panicoid grass species.</title>
        <authorList>
            <person name="Studer A.J."/>
            <person name="Schnable J.C."/>
            <person name="Brutnell T.P."/>
        </authorList>
    </citation>
    <scope>NUCLEOTIDE SEQUENCE [LARGE SCALE GENOMIC DNA]</scope>
    <source>
        <strain evidence="6">cv. Kellogg 1175</strain>
        <tissue evidence="5">Leaf</tissue>
    </source>
</reference>
<dbReference type="AlphaFoldDB" id="A0A1E5VMB7"/>
<feature type="coiled-coil region" evidence="2">
    <location>
        <begin position="360"/>
        <end position="442"/>
    </location>
</feature>
<dbReference type="InterPro" id="IPR056888">
    <property type="entry name" value="NET2A-D/KIP1-like_dom"/>
</dbReference>
<feature type="compositionally biased region" description="Basic and acidic residues" evidence="3">
    <location>
        <begin position="839"/>
        <end position="850"/>
    </location>
</feature>
<feature type="region of interest" description="Disordered" evidence="3">
    <location>
        <begin position="566"/>
        <end position="602"/>
    </location>
</feature>
<feature type="compositionally biased region" description="Polar residues" evidence="3">
    <location>
        <begin position="587"/>
        <end position="602"/>
    </location>
</feature>
<organism evidence="5 6">
    <name type="scientific">Dichanthelium oligosanthes</name>
    <dbReference type="NCBI Taxonomy" id="888268"/>
    <lineage>
        <taxon>Eukaryota</taxon>
        <taxon>Viridiplantae</taxon>
        <taxon>Streptophyta</taxon>
        <taxon>Embryophyta</taxon>
        <taxon>Tracheophyta</taxon>
        <taxon>Spermatophyta</taxon>
        <taxon>Magnoliopsida</taxon>
        <taxon>Liliopsida</taxon>
        <taxon>Poales</taxon>
        <taxon>Poaceae</taxon>
        <taxon>PACMAD clade</taxon>
        <taxon>Panicoideae</taxon>
        <taxon>Panicodae</taxon>
        <taxon>Paniceae</taxon>
        <taxon>Dichantheliinae</taxon>
        <taxon>Dichanthelium</taxon>
    </lineage>
</organism>
<dbReference type="GO" id="GO:0003779">
    <property type="term" value="F:actin binding"/>
    <property type="evidence" value="ECO:0007669"/>
    <property type="project" value="InterPro"/>
</dbReference>
<dbReference type="Pfam" id="PF07765">
    <property type="entry name" value="KIP1"/>
    <property type="match status" value="1"/>
</dbReference>
<feature type="compositionally biased region" description="Polar residues" evidence="3">
    <location>
        <begin position="852"/>
        <end position="861"/>
    </location>
</feature>
<dbReference type="OrthoDB" id="616075at2759"/>
<proteinExistence type="predicted"/>
<feature type="region of interest" description="Disordered" evidence="3">
    <location>
        <begin position="682"/>
        <end position="733"/>
    </location>
</feature>
<feature type="coiled-coil region" evidence="2">
    <location>
        <begin position="895"/>
        <end position="932"/>
    </location>
</feature>
<feature type="coiled-coil region" evidence="2">
    <location>
        <begin position="1002"/>
        <end position="1060"/>
    </location>
</feature>
<feature type="coiled-coil region" evidence="2">
    <location>
        <begin position="1109"/>
        <end position="1136"/>
    </location>
</feature>
<gene>
    <name evidence="5" type="ORF">BAE44_0012723</name>
</gene>
<protein>
    <submittedName>
        <fullName evidence="5">Protein NETWORKED 2D</fullName>
    </submittedName>
</protein>
<accession>A0A1E5VMB7</accession>
<feature type="compositionally biased region" description="Polar residues" evidence="3">
    <location>
        <begin position="684"/>
        <end position="702"/>
    </location>
</feature>
<evidence type="ECO:0000256" key="2">
    <source>
        <dbReference type="SAM" id="Coils"/>
    </source>
</evidence>
<feature type="compositionally biased region" description="Polar residues" evidence="3">
    <location>
        <begin position="719"/>
        <end position="733"/>
    </location>
</feature>
<keyword evidence="1 2" id="KW-0175">Coiled coil</keyword>
<dbReference type="PANTHER" id="PTHR31631">
    <property type="entry name" value="PROTEIN NETWORKED 2D"/>
    <property type="match status" value="1"/>
</dbReference>
<evidence type="ECO:0000313" key="6">
    <source>
        <dbReference type="Proteomes" id="UP000095767"/>
    </source>
</evidence>
<dbReference type="PROSITE" id="PS51774">
    <property type="entry name" value="NAB"/>
    <property type="match status" value="1"/>
</dbReference>
<dbReference type="STRING" id="888268.A0A1E5VMB7"/>
<dbReference type="InterPro" id="IPR011684">
    <property type="entry name" value="NAB"/>
</dbReference>
<evidence type="ECO:0000313" key="5">
    <source>
        <dbReference type="EMBL" id="OEL26256.1"/>
    </source>
</evidence>
<evidence type="ECO:0000259" key="4">
    <source>
        <dbReference type="PROSITE" id="PS51774"/>
    </source>
</evidence>
<evidence type="ECO:0000256" key="3">
    <source>
        <dbReference type="SAM" id="MobiDB-lite"/>
    </source>
</evidence>
<feature type="domain" description="NAB" evidence="4">
    <location>
        <begin position="10"/>
        <end position="125"/>
    </location>
</feature>
<sequence>MLQRAASNAYSWWWASHIRTTQSKWLDANLQGQFRSPLLFRLISIPPHPLPLPLPCDWIGLDAPSADMENRVKIMLKLLGQEADSFGKRAEMYYRTRPEVISHVEQVYRAYRALVERYDHISKELHKANHTIATACPEEVQYAMLEEEDEGDLPKAITPINSHKIHKSTVEEILNRKRQGPSGRNKPASALHITTEEAQEEISRLQKAILVLQTEKEYVKSSYESGIARYWEIEKQIADTQEEICLIQDKFDAHAAIHDDEARALMTIAALRSCQGTISRLVRHFEELIRIAAMELEKTKSLRAQLYAMNGNTDTSSREASSTDTSMNTRAYAVTQRILELQPTYEKIDNFFANGSESSAEEIADNVDELVDKVVNLELRFPKQSAQINQLKQENKNLKNKLDELQDEMALRDDQSDLNAQLKRLEDELSRVQLLERSITEEEVSVNKGFSELFNCIINISKALGSVGPEDLSNLLTAVGDGATASTDMFLEYFTEGSKVGKFRDVEAPTLSDRLGQDREDISEVVNGNGNDGIHGFKNGDEQKFLTENCLMQLVRNKMSIHSDNHIDPFVSSENESGADNAGEGNADSSSEEICQGSSENENGSGYFAQGKILKGEYALGMVSQTHLLCSGSIDTLDKKYESNEQGSSTEASESLMEVAEGSISEGNAFTGSSVVQEERLGDSKSQNIGGQISPVASSDSYTLKENDPLEESSFPEATCSSGAGKSPDSQHTNEATYVEELPSQGGHLNAPQNIGSLNRCSQVVSPKEDGCISLGHVDNIQDMKNGINVDVYSSDVRDENSPLVPAGDSEETEGLYGQVLDVLTDSENMASDIHYSQLEEKSSDGKELASKATNSNNHGGRSQGEKAAMMGEESVPSWQEFLLDGLEGREAILLADYTSVLQNYKETKRRLTELEKKNQEHLDETKAVIRELRNANSMKGIDRSNCILDGEISTLEESSFSNMEAQENTSLFQVRFRNDIDTLVEENLQFLVRYSMACHHMQEFDRRYQEVQKEMEGIEDKETRGSYTAAEPEPAEKKLRELRTELDVWFEQNALLDQEVQLKSASLCRLQEEIAEALRGGSEMVGARFTPYEAAKFQGEVLNMQQSNSKIESELQVASEHMRGLQAKLNDALRELRESFEISSRRLSRPETESSYEKQFKHFPSRTRVPLRNFLFGTKRKKKSIFACINPTLEKQFSDL</sequence>
<comment type="caution">
    <text evidence="5">The sequence shown here is derived from an EMBL/GenBank/DDBJ whole genome shotgun (WGS) entry which is preliminary data.</text>
</comment>
<keyword evidence="6" id="KW-1185">Reference proteome</keyword>
<dbReference type="EMBL" id="LWDX02035065">
    <property type="protein sequence ID" value="OEL26256.1"/>
    <property type="molecule type" value="Genomic_DNA"/>
</dbReference>
<dbReference type="Pfam" id="PF25014">
    <property type="entry name" value="NET2A"/>
    <property type="match status" value="1"/>
</dbReference>
<name>A0A1E5VMB7_9POAL</name>
<dbReference type="InterPro" id="IPR056889">
    <property type="entry name" value="NET2A-D/KIP1-like_C"/>
</dbReference>
<dbReference type="PANTHER" id="PTHR31631:SF4">
    <property type="entry name" value="OS07G0695400 PROTEIN"/>
    <property type="match status" value="1"/>
</dbReference>
<dbReference type="Pfam" id="PF24918">
    <property type="entry name" value="NET2A_C"/>
    <property type="match status" value="1"/>
</dbReference>
<feature type="region of interest" description="Disordered" evidence="3">
    <location>
        <begin position="641"/>
        <end position="660"/>
    </location>
</feature>